<gene>
    <name evidence="1" type="ORF">P170DRAFT_111663</name>
</gene>
<comment type="caution">
    <text evidence="1">The sequence shown here is derived from an EMBL/GenBank/DDBJ whole genome shotgun (WGS) entry which is preliminary data.</text>
</comment>
<keyword evidence="2" id="KW-1185">Reference proteome</keyword>
<dbReference type="VEuPathDB" id="FungiDB:P170DRAFT_111663"/>
<sequence>MLRNPEHATRCQNRLARGASRINERPSAGCFLGRRHARHRRHCLTKRSVRRKRAPEGILQIQNTLDRPFNIGSTPLCQRFYGRINHPRCITSGRRH</sequence>
<dbReference type="Proteomes" id="UP000234275">
    <property type="component" value="Unassembled WGS sequence"/>
</dbReference>
<dbReference type="RefSeq" id="XP_024708050.1">
    <property type="nucleotide sequence ID" value="XM_024842317.1"/>
</dbReference>
<name>A0A2I2GIR0_9EURO</name>
<evidence type="ECO:0000313" key="2">
    <source>
        <dbReference type="Proteomes" id="UP000234275"/>
    </source>
</evidence>
<organism evidence="1 2">
    <name type="scientific">Aspergillus steynii IBT 23096</name>
    <dbReference type="NCBI Taxonomy" id="1392250"/>
    <lineage>
        <taxon>Eukaryota</taxon>
        <taxon>Fungi</taxon>
        <taxon>Dikarya</taxon>
        <taxon>Ascomycota</taxon>
        <taxon>Pezizomycotina</taxon>
        <taxon>Eurotiomycetes</taxon>
        <taxon>Eurotiomycetidae</taxon>
        <taxon>Eurotiales</taxon>
        <taxon>Aspergillaceae</taxon>
        <taxon>Aspergillus</taxon>
        <taxon>Aspergillus subgen. Circumdati</taxon>
    </lineage>
</organism>
<evidence type="ECO:0000313" key="1">
    <source>
        <dbReference type="EMBL" id="PLB52748.1"/>
    </source>
</evidence>
<accession>A0A2I2GIR0</accession>
<protein>
    <submittedName>
        <fullName evidence="1">Uncharacterized protein</fullName>
    </submittedName>
</protein>
<reference evidence="1 2" key="1">
    <citation type="submission" date="2016-12" db="EMBL/GenBank/DDBJ databases">
        <title>The genomes of Aspergillus section Nigri reveals drivers in fungal speciation.</title>
        <authorList>
            <consortium name="DOE Joint Genome Institute"/>
            <person name="Vesth T.C."/>
            <person name="Nybo J."/>
            <person name="Theobald S."/>
            <person name="Brandl J."/>
            <person name="Frisvad J.C."/>
            <person name="Nielsen K.F."/>
            <person name="Lyhne E.K."/>
            <person name="Kogle M.E."/>
            <person name="Kuo A."/>
            <person name="Riley R."/>
            <person name="Clum A."/>
            <person name="Nolan M."/>
            <person name="Lipzen A."/>
            <person name="Salamov A."/>
            <person name="Henrissat B."/>
            <person name="Wiebenga A."/>
            <person name="De Vries R.P."/>
            <person name="Grigoriev I.V."/>
            <person name="Mortensen U.H."/>
            <person name="Andersen M.R."/>
            <person name="Baker S.E."/>
        </authorList>
    </citation>
    <scope>NUCLEOTIDE SEQUENCE [LARGE SCALE GENOMIC DNA]</scope>
    <source>
        <strain evidence="1 2">IBT 23096</strain>
    </source>
</reference>
<proteinExistence type="predicted"/>
<dbReference type="GeneID" id="36550012"/>
<dbReference type="AlphaFoldDB" id="A0A2I2GIR0"/>
<dbReference type="EMBL" id="MSFO01000002">
    <property type="protein sequence ID" value="PLB52748.1"/>
    <property type="molecule type" value="Genomic_DNA"/>
</dbReference>